<dbReference type="Pfam" id="PF03567">
    <property type="entry name" value="Sulfotransfer_2"/>
    <property type="match status" value="1"/>
</dbReference>
<dbReference type="GO" id="GO:0016020">
    <property type="term" value="C:membrane"/>
    <property type="evidence" value="ECO:0007669"/>
    <property type="project" value="InterPro"/>
</dbReference>
<organism evidence="2 3">
    <name type="scientific">Triparma retinervis</name>
    <dbReference type="NCBI Taxonomy" id="2557542"/>
    <lineage>
        <taxon>Eukaryota</taxon>
        <taxon>Sar</taxon>
        <taxon>Stramenopiles</taxon>
        <taxon>Ochrophyta</taxon>
        <taxon>Bolidophyceae</taxon>
        <taxon>Parmales</taxon>
        <taxon>Triparmaceae</taxon>
        <taxon>Triparma</taxon>
    </lineage>
</organism>
<accession>A0A9W7G8B6</accession>
<evidence type="ECO:0000313" key="2">
    <source>
        <dbReference type="EMBL" id="GMI36962.1"/>
    </source>
</evidence>
<dbReference type="EMBL" id="BRXZ01007960">
    <property type="protein sequence ID" value="GMI36962.1"/>
    <property type="molecule type" value="Genomic_DNA"/>
</dbReference>
<dbReference type="SUPFAM" id="SSF52540">
    <property type="entry name" value="P-loop containing nucleoside triphosphate hydrolases"/>
    <property type="match status" value="1"/>
</dbReference>
<dbReference type="Proteomes" id="UP001165082">
    <property type="component" value="Unassembled WGS sequence"/>
</dbReference>
<proteinExistence type="predicted"/>
<dbReference type="GO" id="GO:0008146">
    <property type="term" value="F:sulfotransferase activity"/>
    <property type="evidence" value="ECO:0007669"/>
    <property type="project" value="InterPro"/>
</dbReference>
<evidence type="ECO:0000256" key="1">
    <source>
        <dbReference type="SAM" id="MobiDB-lite"/>
    </source>
</evidence>
<name>A0A9W7G8B6_9STRA</name>
<evidence type="ECO:0000313" key="3">
    <source>
        <dbReference type="Proteomes" id="UP001165082"/>
    </source>
</evidence>
<gene>
    <name evidence="2" type="ORF">TrRE_jg7147</name>
</gene>
<feature type="region of interest" description="Disordered" evidence="1">
    <location>
        <begin position="232"/>
        <end position="252"/>
    </location>
</feature>
<protein>
    <recommendedName>
        <fullName evidence="4">Sulfotransferase</fullName>
    </recommendedName>
</protein>
<reference evidence="2" key="1">
    <citation type="submission" date="2022-07" db="EMBL/GenBank/DDBJ databases">
        <title>Genome analysis of Parmales, a sister group of diatoms, reveals the evolutionary specialization of diatoms from phago-mixotrophs to photoautotrophs.</title>
        <authorList>
            <person name="Ban H."/>
            <person name="Sato S."/>
            <person name="Yoshikawa S."/>
            <person name="Kazumasa Y."/>
            <person name="Nakamura Y."/>
            <person name="Ichinomiya M."/>
            <person name="Saitoh K."/>
            <person name="Sato N."/>
            <person name="Blanc-Mathieu R."/>
            <person name="Endo H."/>
            <person name="Kuwata A."/>
            <person name="Ogata H."/>
        </authorList>
    </citation>
    <scope>NUCLEOTIDE SEQUENCE</scope>
</reference>
<comment type="caution">
    <text evidence="2">The sequence shown here is derived from an EMBL/GenBank/DDBJ whole genome shotgun (WGS) entry which is preliminary data.</text>
</comment>
<dbReference type="AlphaFoldDB" id="A0A9W7G8B6"/>
<dbReference type="InterPro" id="IPR027417">
    <property type="entry name" value="P-loop_NTPase"/>
</dbReference>
<dbReference type="OrthoDB" id="2019940at2759"/>
<sequence>MTDFVETGGKLHFIHIGKTGGTYFVNNMPPGIRNHWHHMQLGDLKVENRDNHKYIFFVRDPVDRWISAFMSRYRLGCPSHCHLGEEGEMRTFHLFPTPNSLAEALGTKLGKSSNALTYHTHRTTSFYLKDIDNLRAEIDHVAFVGDFRSLKKDMASIYSSMGLPPPSLPSSKAHAAPPLPDKYTSLSLLGRCRLEDFLASDYEITDYLFEIGLIRERFERLCDGEAYLEALNDEGGTRGTDGGEDGVGDGDGGWESTYLNARTIDCEAPGACETVYGHIVQGDLYQDIDRGDGTY</sequence>
<dbReference type="InterPro" id="IPR005331">
    <property type="entry name" value="Sulfotransferase"/>
</dbReference>
<keyword evidence="3" id="KW-1185">Reference proteome</keyword>
<evidence type="ECO:0008006" key="4">
    <source>
        <dbReference type="Google" id="ProtNLM"/>
    </source>
</evidence>